<accession>A0A1Y2HPZ3</accession>
<dbReference type="STRING" id="765915.A0A1Y2HPZ3"/>
<dbReference type="PANTHER" id="PTHR19424:SF0">
    <property type="entry name" value="HEAT SHOCK FACTOR BINDING PROTEIN 1"/>
    <property type="match status" value="1"/>
</dbReference>
<dbReference type="Gene3D" id="1.20.5.430">
    <property type="match status" value="1"/>
</dbReference>
<feature type="region of interest" description="Disordered" evidence="2">
    <location>
        <begin position="1"/>
        <end position="38"/>
    </location>
</feature>
<feature type="region of interest" description="Disordered" evidence="2">
    <location>
        <begin position="89"/>
        <end position="119"/>
    </location>
</feature>
<organism evidence="3 4">
    <name type="scientific">Catenaria anguillulae PL171</name>
    <dbReference type="NCBI Taxonomy" id="765915"/>
    <lineage>
        <taxon>Eukaryota</taxon>
        <taxon>Fungi</taxon>
        <taxon>Fungi incertae sedis</taxon>
        <taxon>Blastocladiomycota</taxon>
        <taxon>Blastocladiomycetes</taxon>
        <taxon>Blastocladiales</taxon>
        <taxon>Catenariaceae</taxon>
        <taxon>Catenaria</taxon>
    </lineage>
</organism>
<dbReference type="GO" id="GO:0005634">
    <property type="term" value="C:nucleus"/>
    <property type="evidence" value="ECO:0007669"/>
    <property type="project" value="TreeGrafter"/>
</dbReference>
<proteinExistence type="inferred from homology"/>
<feature type="compositionally biased region" description="Low complexity" evidence="2">
    <location>
        <begin position="1"/>
        <end position="31"/>
    </location>
</feature>
<feature type="compositionally biased region" description="Low complexity" evidence="2">
    <location>
        <begin position="89"/>
        <end position="102"/>
    </location>
</feature>
<name>A0A1Y2HPZ3_9FUNG</name>
<gene>
    <name evidence="3" type="ORF">BCR44DRAFT_24736</name>
</gene>
<comment type="similarity">
    <text evidence="1">Belongs to the HSBP1 family.</text>
</comment>
<dbReference type="Pfam" id="PF06825">
    <property type="entry name" value="HSBP1"/>
    <property type="match status" value="1"/>
</dbReference>
<dbReference type="GO" id="GO:0005829">
    <property type="term" value="C:cytosol"/>
    <property type="evidence" value="ECO:0007669"/>
    <property type="project" value="TreeGrafter"/>
</dbReference>
<dbReference type="Proteomes" id="UP000193411">
    <property type="component" value="Unassembled WGS sequence"/>
</dbReference>
<dbReference type="GO" id="GO:0070370">
    <property type="term" value="P:cellular heat acclimation"/>
    <property type="evidence" value="ECO:0007669"/>
    <property type="project" value="TreeGrafter"/>
</dbReference>
<protein>
    <submittedName>
        <fullName evidence="3">Heat shock factor binding protein 1-domain-containing protein</fullName>
    </submittedName>
</protein>
<evidence type="ECO:0000256" key="2">
    <source>
        <dbReference type="SAM" id="MobiDB-lite"/>
    </source>
</evidence>
<evidence type="ECO:0000313" key="4">
    <source>
        <dbReference type="Proteomes" id="UP000193411"/>
    </source>
</evidence>
<reference evidence="3 4" key="1">
    <citation type="submission" date="2016-07" db="EMBL/GenBank/DDBJ databases">
        <title>Pervasive Adenine N6-methylation of Active Genes in Fungi.</title>
        <authorList>
            <consortium name="DOE Joint Genome Institute"/>
            <person name="Mondo S.J."/>
            <person name="Dannebaum R.O."/>
            <person name="Kuo R.C."/>
            <person name="Labutti K."/>
            <person name="Haridas S."/>
            <person name="Kuo A."/>
            <person name="Salamov A."/>
            <person name="Ahrendt S.R."/>
            <person name="Lipzen A."/>
            <person name="Sullivan W."/>
            <person name="Andreopoulos W.B."/>
            <person name="Clum A."/>
            <person name="Lindquist E."/>
            <person name="Daum C."/>
            <person name="Ramamoorthy G.K."/>
            <person name="Gryganskyi A."/>
            <person name="Culley D."/>
            <person name="Magnuson J.K."/>
            <person name="James T.Y."/>
            <person name="O'Malley M.A."/>
            <person name="Stajich J.E."/>
            <person name="Spatafora J.W."/>
            <person name="Visel A."/>
            <person name="Grigoriev I.V."/>
        </authorList>
    </citation>
    <scope>NUCLEOTIDE SEQUENCE [LARGE SCALE GENOMIC DNA]</scope>
    <source>
        <strain evidence="3 4">PL171</strain>
    </source>
</reference>
<dbReference type="EMBL" id="MCFL01000020">
    <property type="protein sequence ID" value="ORZ35763.1"/>
    <property type="molecule type" value="Genomic_DNA"/>
</dbReference>
<keyword evidence="3" id="KW-0346">Stress response</keyword>
<dbReference type="OrthoDB" id="4159489at2759"/>
<evidence type="ECO:0000256" key="1">
    <source>
        <dbReference type="ARBA" id="ARBA00006349"/>
    </source>
</evidence>
<comment type="caution">
    <text evidence="3">The sequence shown here is derived from an EMBL/GenBank/DDBJ whole genome shotgun (WGS) entry which is preliminary data.</text>
</comment>
<dbReference type="GO" id="GO:0003714">
    <property type="term" value="F:transcription corepressor activity"/>
    <property type="evidence" value="ECO:0007669"/>
    <property type="project" value="InterPro"/>
</dbReference>
<dbReference type="PANTHER" id="PTHR19424">
    <property type="entry name" value="HEAT SHOCK FACTOR BINDING PROTEIN 1"/>
    <property type="match status" value="1"/>
</dbReference>
<dbReference type="InterPro" id="IPR009643">
    <property type="entry name" value="HS1-bd"/>
</dbReference>
<sequence length="119" mass="11852">MSSSSPTTAAATSAPGSKPASPSADSAPGPTVAQQQPQAAELGVYVDTLIKQLQSKFDDMSGHIISKIDTMADRLDDLEKSIAELMQNAEAAAAGPSDDAAAISRPASVAGHGSAGTQG</sequence>
<keyword evidence="4" id="KW-1185">Reference proteome</keyword>
<dbReference type="AlphaFoldDB" id="A0A1Y2HPZ3"/>
<evidence type="ECO:0000313" key="3">
    <source>
        <dbReference type="EMBL" id="ORZ35763.1"/>
    </source>
</evidence>